<keyword evidence="2" id="KW-1185">Reference proteome</keyword>
<comment type="caution">
    <text evidence="1">The sequence shown here is derived from an EMBL/GenBank/DDBJ whole genome shotgun (WGS) entry which is preliminary data.</text>
</comment>
<dbReference type="Proteomes" id="UP000821845">
    <property type="component" value="Chromosome 1"/>
</dbReference>
<dbReference type="EMBL" id="CM023481">
    <property type="protein sequence ID" value="KAH6946800.1"/>
    <property type="molecule type" value="Genomic_DNA"/>
</dbReference>
<organism evidence="1 2">
    <name type="scientific">Hyalomma asiaticum</name>
    <name type="common">Tick</name>
    <dbReference type="NCBI Taxonomy" id="266040"/>
    <lineage>
        <taxon>Eukaryota</taxon>
        <taxon>Metazoa</taxon>
        <taxon>Ecdysozoa</taxon>
        <taxon>Arthropoda</taxon>
        <taxon>Chelicerata</taxon>
        <taxon>Arachnida</taxon>
        <taxon>Acari</taxon>
        <taxon>Parasitiformes</taxon>
        <taxon>Ixodida</taxon>
        <taxon>Ixodoidea</taxon>
        <taxon>Ixodidae</taxon>
        <taxon>Hyalomminae</taxon>
        <taxon>Hyalomma</taxon>
    </lineage>
</organism>
<reference evidence="1" key="1">
    <citation type="submission" date="2020-05" db="EMBL/GenBank/DDBJ databases">
        <title>Large-scale comparative analyses of tick genomes elucidate their genetic diversity and vector capacities.</title>
        <authorList>
            <person name="Jia N."/>
            <person name="Wang J."/>
            <person name="Shi W."/>
            <person name="Du L."/>
            <person name="Sun Y."/>
            <person name="Zhan W."/>
            <person name="Jiang J."/>
            <person name="Wang Q."/>
            <person name="Zhang B."/>
            <person name="Ji P."/>
            <person name="Sakyi L.B."/>
            <person name="Cui X."/>
            <person name="Yuan T."/>
            <person name="Jiang B."/>
            <person name="Yang W."/>
            <person name="Lam T.T.-Y."/>
            <person name="Chang Q."/>
            <person name="Ding S."/>
            <person name="Wang X."/>
            <person name="Zhu J."/>
            <person name="Ruan X."/>
            <person name="Zhao L."/>
            <person name="Wei J."/>
            <person name="Que T."/>
            <person name="Du C."/>
            <person name="Cheng J."/>
            <person name="Dai P."/>
            <person name="Han X."/>
            <person name="Huang E."/>
            <person name="Gao Y."/>
            <person name="Liu J."/>
            <person name="Shao H."/>
            <person name="Ye R."/>
            <person name="Li L."/>
            <person name="Wei W."/>
            <person name="Wang X."/>
            <person name="Wang C."/>
            <person name="Yang T."/>
            <person name="Huo Q."/>
            <person name="Li W."/>
            <person name="Guo W."/>
            <person name="Chen H."/>
            <person name="Zhou L."/>
            <person name="Ni X."/>
            <person name="Tian J."/>
            <person name="Zhou Y."/>
            <person name="Sheng Y."/>
            <person name="Liu T."/>
            <person name="Pan Y."/>
            <person name="Xia L."/>
            <person name="Li J."/>
            <person name="Zhao F."/>
            <person name="Cao W."/>
        </authorList>
    </citation>
    <scope>NUCLEOTIDE SEQUENCE</scope>
    <source>
        <strain evidence="1">Hyas-2018</strain>
    </source>
</reference>
<protein>
    <submittedName>
        <fullName evidence="1">Uncharacterized protein</fullName>
    </submittedName>
</protein>
<accession>A0ACB7TJ18</accession>
<evidence type="ECO:0000313" key="2">
    <source>
        <dbReference type="Proteomes" id="UP000821845"/>
    </source>
</evidence>
<gene>
    <name evidence="1" type="ORF">HPB50_015359</name>
</gene>
<evidence type="ECO:0000313" key="1">
    <source>
        <dbReference type="EMBL" id="KAH6946800.1"/>
    </source>
</evidence>
<proteinExistence type="predicted"/>
<name>A0ACB7TJ18_HYAAI</name>
<sequence>MQGQLRFTLIDSARSLNLMKDQEPISQRPTKTLTATVLGFSPATFRPIATVQITASVCELGVRGGATHQHLDCSRKLTRPVPEALDRPVYSETRARKIALSGDTVRQKALDFACMLGVDDFRPCCGTLNKRPSCEALVDKQPWLVMAIAIHLGSPKYMTYSFMDASTNKIVHFLQVHLGEQSRKSSPSPRKKSPFAALKEWIQSVVNHLYWCVAVSEGDADLAVAMWKRMDKDIFYGMRETDKGVALVPLHPNDSELDSSDDDK</sequence>